<dbReference type="InterPro" id="IPR036163">
    <property type="entry name" value="HMA_dom_sf"/>
</dbReference>
<evidence type="ECO:0000259" key="1">
    <source>
        <dbReference type="PROSITE" id="PS50846"/>
    </source>
</evidence>
<evidence type="ECO:0000313" key="2">
    <source>
        <dbReference type="EMBL" id="OGZ41735.1"/>
    </source>
</evidence>
<reference evidence="2 3" key="1">
    <citation type="journal article" date="2016" name="Nat. Commun.">
        <title>Thousands of microbial genomes shed light on interconnected biogeochemical processes in an aquifer system.</title>
        <authorList>
            <person name="Anantharaman K."/>
            <person name="Brown C.T."/>
            <person name="Hug L.A."/>
            <person name="Sharon I."/>
            <person name="Castelle C.J."/>
            <person name="Probst A.J."/>
            <person name="Thomas B.C."/>
            <person name="Singh A."/>
            <person name="Wilkins M.J."/>
            <person name="Karaoz U."/>
            <person name="Brodie E.L."/>
            <person name="Williams K.H."/>
            <person name="Hubbard S.S."/>
            <person name="Banfield J.F."/>
        </authorList>
    </citation>
    <scope>NUCLEOTIDE SEQUENCE [LARGE SCALE GENOMIC DNA]</scope>
</reference>
<dbReference type="Gene3D" id="3.30.70.100">
    <property type="match status" value="1"/>
</dbReference>
<dbReference type="GO" id="GO:0046872">
    <property type="term" value="F:metal ion binding"/>
    <property type="evidence" value="ECO:0007669"/>
    <property type="project" value="InterPro"/>
</dbReference>
<gene>
    <name evidence="2" type="ORF">A3B04_02600</name>
</gene>
<feature type="domain" description="HMA" evidence="1">
    <location>
        <begin position="1"/>
        <end position="68"/>
    </location>
</feature>
<dbReference type="Pfam" id="PF00403">
    <property type="entry name" value="HMA"/>
    <property type="match status" value="1"/>
</dbReference>
<dbReference type="AlphaFoldDB" id="A0A1G2FUG6"/>
<comment type="caution">
    <text evidence="2">The sequence shown here is derived from an EMBL/GenBank/DDBJ whole genome shotgun (WGS) entry which is preliminary data.</text>
</comment>
<accession>A0A1G2FUG6</accession>
<dbReference type="SUPFAM" id="SSF55008">
    <property type="entry name" value="HMA, heavy metal-associated domain"/>
    <property type="match status" value="1"/>
</dbReference>
<organism evidence="2 3">
    <name type="scientific">Candidatus Portnoybacteria bacterium RIFCSPLOWO2_02_FULL_39_11</name>
    <dbReference type="NCBI Taxonomy" id="1802001"/>
    <lineage>
        <taxon>Bacteria</taxon>
        <taxon>Candidatus Portnoyibacteriota</taxon>
    </lineage>
</organism>
<protein>
    <recommendedName>
        <fullName evidence="1">HMA domain-containing protein</fullName>
    </recommendedName>
</protein>
<name>A0A1G2FUG6_9BACT</name>
<sequence length="68" mass="7454">MTTKFKLSGLTCEACVKLATMRLKRLTGVKDVIIKLATGETEIIADHEISDKEAELVLAGSEYTIVKK</sequence>
<dbReference type="PROSITE" id="PS50846">
    <property type="entry name" value="HMA_2"/>
    <property type="match status" value="1"/>
</dbReference>
<dbReference type="InterPro" id="IPR006121">
    <property type="entry name" value="HMA_dom"/>
</dbReference>
<dbReference type="EMBL" id="MHNF01000009">
    <property type="protein sequence ID" value="OGZ41735.1"/>
    <property type="molecule type" value="Genomic_DNA"/>
</dbReference>
<proteinExistence type="predicted"/>
<evidence type="ECO:0000313" key="3">
    <source>
        <dbReference type="Proteomes" id="UP000177126"/>
    </source>
</evidence>
<dbReference type="Proteomes" id="UP000177126">
    <property type="component" value="Unassembled WGS sequence"/>
</dbReference>
<dbReference type="CDD" id="cd00371">
    <property type="entry name" value="HMA"/>
    <property type="match status" value="1"/>
</dbReference>